<dbReference type="InterPro" id="IPR004263">
    <property type="entry name" value="Exostosin"/>
</dbReference>
<dbReference type="GO" id="GO:0016757">
    <property type="term" value="F:glycosyltransferase activity"/>
    <property type="evidence" value="ECO:0007669"/>
    <property type="project" value="InterPro"/>
</dbReference>
<gene>
    <name evidence="3" type="ORF">SNAT2548_LOCUS25232</name>
</gene>
<proteinExistence type="inferred from homology"/>
<reference evidence="3" key="1">
    <citation type="submission" date="2021-02" db="EMBL/GenBank/DDBJ databases">
        <authorList>
            <person name="Dougan E. K."/>
            <person name="Rhodes N."/>
            <person name="Thang M."/>
            <person name="Chan C."/>
        </authorList>
    </citation>
    <scope>NUCLEOTIDE SEQUENCE</scope>
</reference>
<dbReference type="OrthoDB" id="444495at2759"/>
<evidence type="ECO:0000259" key="2">
    <source>
        <dbReference type="Pfam" id="PF03016"/>
    </source>
</evidence>
<dbReference type="PANTHER" id="PTHR11062">
    <property type="entry name" value="EXOSTOSIN HEPARAN SULFATE GLYCOSYLTRANSFERASE -RELATED"/>
    <property type="match status" value="1"/>
</dbReference>
<accession>A0A812RZE5</accession>
<comment type="similarity">
    <text evidence="1">Belongs to the glycosyltransferase 47 family.</text>
</comment>
<dbReference type="AlphaFoldDB" id="A0A812RZE5"/>
<feature type="domain" description="Exostosin GT47" evidence="2">
    <location>
        <begin position="98"/>
        <end position="432"/>
    </location>
</feature>
<dbReference type="PANTHER" id="PTHR11062:SF281">
    <property type="entry name" value="EXOSTOSIN-LIKE 2"/>
    <property type="match status" value="1"/>
</dbReference>
<protein>
    <recommendedName>
        <fullName evidence="2">Exostosin GT47 domain-containing protein</fullName>
    </recommendedName>
</protein>
<evidence type="ECO:0000256" key="1">
    <source>
        <dbReference type="ARBA" id="ARBA00010271"/>
    </source>
</evidence>
<organism evidence="3 4">
    <name type="scientific">Symbiodinium natans</name>
    <dbReference type="NCBI Taxonomy" id="878477"/>
    <lineage>
        <taxon>Eukaryota</taxon>
        <taxon>Sar</taxon>
        <taxon>Alveolata</taxon>
        <taxon>Dinophyceae</taxon>
        <taxon>Suessiales</taxon>
        <taxon>Symbiodiniaceae</taxon>
        <taxon>Symbiodinium</taxon>
    </lineage>
</organism>
<evidence type="ECO:0000313" key="3">
    <source>
        <dbReference type="EMBL" id="CAE7456925.1"/>
    </source>
</evidence>
<dbReference type="EMBL" id="CAJNDS010002384">
    <property type="protein sequence ID" value="CAE7456925.1"/>
    <property type="molecule type" value="Genomic_DNA"/>
</dbReference>
<name>A0A812RZE5_9DINO</name>
<sequence length="510" mass="56896">MIGRPWHRSFRDCAVLGLLCRNAGEFIEDFYASSVKPTFGMLVGGATRAPTGLAPTGDPDKDLSLVMAHVPKTAFHDSIALDFKAAARSWRGAKGLEDSVKIYVHPVPNCAGEELLDLFTSQNSGFGWTRAVQLHALHIKAVHDAIMRSPARVEDPKEATVFYIPAFYSLLVERYIDLTERNEVAVLNCMSNSWSMLREEFWHRNAGYDHFISAGTCHPYSVCAALECDVTNFHPFAVNVFALVGGVRQIGHPDFAFTPGKGFQMLRTVIVPFPVTLDCERLLQLSKPDRARSIDVAFVGTENSRVRQIFRELMEDTSLPYSRNPRFHIRVLPDDDVGEWARKMALDSESDESGMRSIDEIYSNSQFCLVLPGHMYDLGRRAFDAMARACILVIVAMEPMFVSVPFTWQIPWEEFAIFSAIRNVEDAGRLIDTLSTAAQEESGRAAISARRQAMLKHLPHLFLPPHKNCLPGTPTATDGILREIAVRQAAWAAMSTVRSPSWHLAGQLTV</sequence>
<keyword evidence="4" id="KW-1185">Reference proteome</keyword>
<comment type="caution">
    <text evidence="3">The sequence shown here is derived from an EMBL/GenBank/DDBJ whole genome shotgun (WGS) entry which is preliminary data.</text>
</comment>
<dbReference type="Pfam" id="PF03016">
    <property type="entry name" value="Exostosin_GT47"/>
    <property type="match status" value="1"/>
</dbReference>
<dbReference type="Proteomes" id="UP000604046">
    <property type="component" value="Unassembled WGS sequence"/>
</dbReference>
<evidence type="ECO:0000313" key="4">
    <source>
        <dbReference type="Proteomes" id="UP000604046"/>
    </source>
</evidence>
<dbReference type="InterPro" id="IPR040911">
    <property type="entry name" value="Exostosin_GT47"/>
</dbReference>